<dbReference type="InterPro" id="IPR005311">
    <property type="entry name" value="PBP_dimer"/>
</dbReference>
<keyword evidence="10 14" id="KW-0573">Peptidoglycan synthesis</keyword>
<evidence type="ECO:0000256" key="8">
    <source>
        <dbReference type="ARBA" id="ARBA00022801"/>
    </source>
</evidence>
<feature type="domain" description="Penicillin-binding protein dimerisation" evidence="17">
    <location>
        <begin position="64"/>
        <end position="235"/>
    </location>
</feature>
<feature type="compositionally biased region" description="Pro residues" evidence="15">
    <location>
        <begin position="491"/>
        <end position="501"/>
    </location>
</feature>
<dbReference type="InterPro" id="IPR017790">
    <property type="entry name" value="Penicillin-binding_protein_2"/>
</dbReference>
<feature type="compositionally biased region" description="Low complexity" evidence="15">
    <location>
        <begin position="481"/>
        <end position="490"/>
    </location>
</feature>
<feature type="region of interest" description="Disordered" evidence="15">
    <location>
        <begin position="481"/>
        <end position="501"/>
    </location>
</feature>
<dbReference type="Proteomes" id="UP000276634">
    <property type="component" value="Unassembled WGS sequence"/>
</dbReference>
<dbReference type="Gene3D" id="3.90.1310.10">
    <property type="entry name" value="Penicillin-binding protein 2a (Domain 2)"/>
    <property type="match status" value="1"/>
</dbReference>
<sequence>MRRRQPLRDEQAEARLVRRRLLLAGAGMGALAGGLVARLAWLQVAQHERYRTLSRDNRVRLLPVPPTRGQVYDRRGRLLAENLPAYGLDLVPEQVPDLDGTLRRLGAVIPIGEDDLERFRRLLRRRRRFEPVPLRVGMDEREVAAFAVERHRFPGVDVQARLTRRYPFGALAAHAVGYVGRIGPGELAPEDEAAYAGTTHIGKTGVERVYEPLLHGAVGYRRVETNAEGRILRTLDETPPRGGRDLHLSLDIELQRAAVEALGEEAGAVVALDPRSGEVLALASTPAFDPNPFVEGIPARDYEALRSHPLRPLFNRALDGRYPPGSTVKPFLGLGALELGLTPAARRVFCPGYYQLPNDERRYRDWKRRGHGAVDLHDAIVQSCDVYFYELAHRMGIDRIHDWLARFGFGAPTGVDLPGESEGLLPSRAWKRAARGEPWYPGETLITGIGQGFLLATPLQLAAATAALANRGLRVRPRLARASAPAGGAPQPLPAGAPEPLPVAQPENWAYVAAAMEDVVHGARGTARRIGLGAPVRIAGKTGTSQVYGLPDEEDEPPEDVPRRLRDHALFIAYAPARRPRIAVAVVVEHGGSGGAVAAPIARRVIDAWLGEIEP</sequence>
<protein>
    <recommendedName>
        <fullName evidence="14">Peptidoglycan D,D-transpeptidase MrdA</fullName>
        <ecNumber evidence="14">3.4.16.4</ecNumber>
    </recommendedName>
    <alternativeName>
        <fullName evidence="14">Penicillin-binding protein 2</fullName>
        <shortName evidence="14">PBP-2</shortName>
    </alternativeName>
</protein>
<dbReference type="GO" id="GO:0008360">
    <property type="term" value="P:regulation of cell shape"/>
    <property type="evidence" value="ECO:0007669"/>
    <property type="project" value="UniProtKB-KW"/>
</dbReference>
<evidence type="ECO:0000259" key="17">
    <source>
        <dbReference type="Pfam" id="PF03717"/>
    </source>
</evidence>
<comment type="caution">
    <text evidence="18">The sequence shown here is derived from an EMBL/GenBank/DDBJ whole genome shotgun (WGS) entry which is preliminary data.</text>
</comment>
<evidence type="ECO:0000256" key="13">
    <source>
        <dbReference type="ARBA" id="ARBA00023316"/>
    </source>
</evidence>
<keyword evidence="4 14" id="KW-0997">Cell inner membrane</keyword>
<dbReference type="GO" id="GO:0009002">
    <property type="term" value="F:serine-type D-Ala-D-Ala carboxypeptidase activity"/>
    <property type="evidence" value="ECO:0007669"/>
    <property type="project" value="UniProtKB-UniRule"/>
</dbReference>
<evidence type="ECO:0000256" key="3">
    <source>
        <dbReference type="ARBA" id="ARBA00022475"/>
    </source>
</evidence>
<evidence type="ECO:0000256" key="15">
    <source>
        <dbReference type="SAM" id="MobiDB-lite"/>
    </source>
</evidence>
<evidence type="ECO:0000256" key="9">
    <source>
        <dbReference type="ARBA" id="ARBA00022960"/>
    </source>
</evidence>
<feature type="domain" description="Penicillin-binding protein transpeptidase" evidence="16">
    <location>
        <begin position="267"/>
        <end position="606"/>
    </location>
</feature>
<organism evidence="18 19">
    <name type="scientific">Inmirania thermothiophila</name>
    <dbReference type="NCBI Taxonomy" id="1750597"/>
    <lineage>
        <taxon>Bacteria</taxon>
        <taxon>Pseudomonadati</taxon>
        <taxon>Pseudomonadota</taxon>
        <taxon>Gammaproteobacteria</taxon>
        <taxon>Chromatiales</taxon>
        <taxon>Ectothiorhodospiraceae</taxon>
        <taxon>Inmirania</taxon>
    </lineage>
</organism>
<gene>
    <name evidence="14" type="primary">mrdA</name>
    <name evidence="18" type="ORF">EDC57_0589</name>
</gene>
<dbReference type="NCBIfam" id="TIGR03423">
    <property type="entry name" value="pbp2_mrdA"/>
    <property type="match status" value="1"/>
</dbReference>
<comment type="pathway">
    <text evidence="14">Cell wall biogenesis; peptidoglycan biosynthesis.</text>
</comment>
<dbReference type="InterPro" id="IPR036138">
    <property type="entry name" value="PBP_dimer_sf"/>
</dbReference>
<dbReference type="GO" id="GO:0071555">
    <property type="term" value="P:cell wall organization"/>
    <property type="evidence" value="ECO:0007669"/>
    <property type="project" value="UniProtKB-KW"/>
</dbReference>
<dbReference type="GO" id="GO:0006508">
    <property type="term" value="P:proteolysis"/>
    <property type="evidence" value="ECO:0007669"/>
    <property type="project" value="UniProtKB-KW"/>
</dbReference>
<dbReference type="EC" id="3.4.16.4" evidence="14"/>
<dbReference type="PANTHER" id="PTHR30627:SF2">
    <property type="entry name" value="PEPTIDOGLYCAN D,D-TRANSPEPTIDASE MRDA"/>
    <property type="match status" value="1"/>
</dbReference>
<keyword evidence="9 14" id="KW-0133">Cell shape</keyword>
<dbReference type="EMBL" id="RJVI01000001">
    <property type="protein sequence ID" value="ROR34688.1"/>
    <property type="molecule type" value="Genomic_DNA"/>
</dbReference>
<evidence type="ECO:0000256" key="14">
    <source>
        <dbReference type="HAMAP-Rule" id="MF_02081"/>
    </source>
</evidence>
<dbReference type="Gene3D" id="3.40.710.10">
    <property type="entry name" value="DD-peptidase/beta-lactamase superfamily"/>
    <property type="match status" value="1"/>
</dbReference>
<dbReference type="GO" id="GO:0071972">
    <property type="term" value="F:peptidoglycan L,D-transpeptidase activity"/>
    <property type="evidence" value="ECO:0007669"/>
    <property type="project" value="TreeGrafter"/>
</dbReference>
<dbReference type="AlphaFoldDB" id="A0A3N1Y859"/>
<dbReference type="PANTHER" id="PTHR30627">
    <property type="entry name" value="PEPTIDOGLYCAN D,D-TRANSPEPTIDASE"/>
    <property type="match status" value="1"/>
</dbReference>
<dbReference type="SUPFAM" id="SSF56519">
    <property type="entry name" value="Penicillin binding protein dimerisation domain"/>
    <property type="match status" value="1"/>
</dbReference>
<dbReference type="OrthoDB" id="9766847at2"/>
<dbReference type="InterPro" id="IPR050515">
    <property type="entry name" value="Beta-lactam/transpept"/>
</dbReference>
<evidence type="ECO:0000256" key="6">
    <source>
        <dbReference type="ARBA" id="ARBA00022670"/>
    </source>
</evidence>
<dbReference type="UniPathway" id="UPA00219"/>
<proteinExistence type="inferred from homology"/>
<dbReference type="InterPro" id="IPR001460">
    <property type="entry name" value="PCN-bd_Tpept"/>
</dbReference>
<evidence type="ECO:0000256" key="11">
    <source>
        <dbReference type="ARBA" id="ARBA00022989"/>
    </source>
</evidence>
<dbReference type="Pfam" id="PF03717">
    <property type="entry name" value="PBP_dimer"/>
    <property type="match status" value="1"/>
</dbReference>
<keyword evidence="12 14" id="KW-0472">Membrane</keyword>
<feature type="active site" description="Acyl-ester intermediate" evidence="14">
    <location>
        <position position="326"/>
    </location>
</feature>
<keyword evidence="6 14" id="KW-0645">Protease</keyword>
<dbReference type="HAMAP" id="MF_02081">
    <property type="entry name" value="MrdA_transpept"/>
    <property type="match status" value="1"/>
</dbReference>
<feature type="transmembrane region" description="Helical" evidence="14">
    <location>
        <begin position="21"/>
        <end position="41"/>
    </location>
</feature>
<dbReference type="RefSeq" id="WP_123400068.1">
    <property type="nucleotide sequence ID" value="NZ_RJVI01000001.1"/>
</dbReference>
<keyword evidence="7 14" id="KW-0812">Transmembrane</keyword>
<comment type="catalytic activity">
    <reaction evidence="14">
        <text>Preferential cleavage: (Ac)2-L-Lys-D-Ala-|-D-Ala. Also transpeptidation of peptidyl-alanyl moieties that are N-acyl substituents of D-alanine.</text>
        <dbReference type="EC" id="3.4.16.4"/>
    </reaction>
</comment>
<evidence type="ECO:0000256" key="1">
    <source>
        <dbReference type="ARBA" id="ARBA00004167"/>
    </source>
</evidence>
<comment type="similarity">
    <text evidence="14">Belongs to the transpeptidase family. MrdA subfamily.</text>
</comment>
<comment type="function">
    <text evidence="14">Catalyzes cross-linking of the peptidoglycan cell wall.</text>
</comment>
<evidence type="ECO:0000256" key="2">
    <source>
        <dbReference type="ARBA" id="ARBA00004236"/>
    </source>
</evidence>
<dbReference type="FunFam" id="3.40.710.10:FF:000024">
    <property type="entry name" value="Penicillin-binding protein 2"/>
    <property type="match status" value="1"/>
</dbReference>
<evidence type="ECO:0000256" key="10">
    <source>
        <dbReference type="ARBA" id="ARBA00022984"/>
    </source>
</evidence>
<keyword evidence="3 14" id="KW-1003">Cell membrane</keyword>
<dbReference type="Gene3D" id="3.30.1390.30">
    <property type="entry name" value="Penicillin-binding protein 2a, domain 3"/>
    <property type="match status" value="1"/>
</dbReference>
<evidence type="ECO:0000256" key="12">
    <source>
        <dbReference type="ARBA" id="ARBA00023136"/>
    </source>
</evidence>
<dbReference type="GO" id="GO:0008658">
    <property type="term" value="F:penicillin binding"/>
    <property type="evidence" value="ECO:0007669"/>
    <property type="project" value="UniProtKB-UniRule"/>
</dbReference>
<comment type="caution">
    <text evidence="14">Lacks conserved residue(s) required for the propagation of feature annotation.</text>
</comment>
<evidence type="ECO:0000313" key="18">
    <source>
        <dbReference type="EMBL" id="ROR34688.1"/>
    </source>
</evidence>
<dbReference type="InterPro" id="IPR012338">
    <property type="entry name" value="Beta-lactam/transpept-like"/>
</dbReference>
<keyword evidence="8 14" id="KW-0378">Hydrolase</keyword>
<comment type="subcellular location">
    <subcellularLocation>
        <location evidence="14">Cell inner membrane</location>
        <topology evidence="14">Single-pass membrane protein</topology>
    </subcellularLocation>
    <subcellularLocation>
        <location evidence="2">Cell membrane</location>
    </subcellularLocation>
    <subcellularLocation>
        <location evidence="1">Membrane</location>
        <topology evidence="1">Single-pass membrane protein</topology>
    </subcellularLocation>
</comment>
<keyword evidence="11 14" id="KW-1133">Transmembrane helix</keyword>
<keyword evidence="5 14" id="KW-0121">Carboxypeptidase</keyword>
<evidence type="ECO:0000256" key="7">
    <source>
        <dbReference type="ARBA" id="ARBA00022692"/>
    </source>
</evidence>
<dbReference type="SUPFAM" id="SSF56601">
    <property type="entry name" value="beta-lactamase/transpeptidase-like"/>
    <property type="match status" value="1"/>
</dbReference>
<dbReference type="GO" id="GO:0005886">
    <property type="term" value="C:plasma membrane"/>
    <property type="evidence" value="ECO:0007669"/>
    <property type="project" value="UniProtKB-SubCell"/>
</dbReference>
<keyword evidence="19" id="KW-1185">Reference proteome</keyword>
<reference evidence="18 19" key="1">
    <citation type="submission" date="2018-11" db="EMBL/GenBank/DDBJ databases">
        <title>Genomic Encyclopedia of Type Strains, Phase IV (KMG-IV): sequencing the most valuable type-strain genomes for metagenomic binning, comparative biology and taxonomic classification.</title>
        <authorList>
            <person name="Goeker M."/>
        </authorList>
    </citation>
    <scope>NUCLEOTIDE SEQUENCE [LARGE SCALE GENOMIC DNA]</scope>
    <source>
        <strain evidence="18 19">DSM 100275</strain>
    </source>
</reference>
<name>A0A3N1Y859_9GAMM</name>
<evidence type="ECO:0000313" key="19">
    <source>
        <dbReference type="Proteomes" id="UP000276634"/>
    </source>
</evidence>
<evidence type="ECO:0000256" key="4">
    <source>
        <dbReference type="ARBA" id="ARBA00022519"/>
    </source>
</evidence>
<evidence type="ECO:0000259" key="16">
    <source>
        <dbReference type="Pfam" id="PF00905"/>
    </source>
</evidence>
<keyword evidence="13 14" id="KW-0961">Cell wall biogenesis/degradation</keyword>
<dbReference type="GO" id="GO:0009252">
    <property type="term" value="P:peptidoglycan biosynthetic process"/>
    <property type="evidence" value="ECO:0007669"/>
    <property type="project" value="UniProtKB-UniRule"/>
</dbReference>
<accession>A0A3N1Y859</accession>
<dbReference type="Pfam" id="PF00905">
    <property type="entry name" value="Transpeptidase"/>
    <property type="match status" value="1"/>
</dbReference>
<evidence type="ECO:0000256" key="5">
    <source>
        <dbReference type="ARBA" id="ARBA00022645"/>
    </source>
</evidence>